<organism evidence="1">
    <name type="scientific">Cucumis melo</name>
    <name type="common">Muskmelon</name>
    <dbReference type="NCBI Taxonomy" id="3656"/>
    <lineage>
        <taxon>Eukaryota</taxon>
        <taxon>Viridiplantae</taxon>
        <taxon>Streptophyta</taxon>
        <taxon>Embryophyta</taxon>
        <taxon>Tracheophyta</taxon>
        <taxon>Spermatophyta</taxon>
        <taxon>Magnoliopsida</taxon>
        <taxon>eudicotyledons</taxon>
        <taxon>Gunneridae</taxon>
        <taxon>Pentapetalae</taxon>
        <taxon>rosids</taxon>
        <taxon>fabids</taxon>
        <taxon>Cucurbitales</taxon>
        <taxon>Cucurbitaceae</taxon>
        <taxon>Benincaseae</taxon>
        <taxon>Cucumis</taxon>
    </lineage>
</organism>
<sequence length="185" mass="20752">MILWVLFPAFADRDRIGFSKKFLAKRQLRYFSGFNINNDTGVQSNENSKDKLTTKSYRSVGFNNHWQKIAAAPTTDRSDSIARNPKCEVSLAIIATPNIIDSAKLATETSVDAMRFVLDDDGEILNINKLIYGPQLSKIRLACPLELILCRSLILTIIAKKKRRGLCRERDPLKYTATATVKSAA</sequence>
<dbReference type="EnsemblPlants" id="MELO3C031528.2.1">
    <property type="protein sequence ID" value="MELO3C031528.2.1"/>
    <property type="gene ID" value="MELO3C031528.2"/>
</dbReference>
<protein>
    <submittedName>
        <fullName evidence="1">Uncharacterized protein</fullName>
    </submittedName>
</protein>
<reference evidence="1" key="1">
    <citation type="submission" date="2023-03" db="UniProtKB">
        <authorList>
            <consortium name="EnsemblPlants"/>
        </authorList>
    </citation>
    <scope>IDENTIFICATION</scope>
</reference>
<name>A0A9I9EBK6_CUCME</name>
<dbReference type="AlphaFoldDB" id="A0A9I9EBK6"/>
<dbReference type="Gramene" id="MELO3C031528.2.1">
    <property type="protein sequence ID" value="MELO3C031528.2.1"/>
    <property type="gene ID" value="MELO3C031528.2"/>
</dbReference>
<evidence type="ECO:0000313" key="1">
    <source>
        <dbReference type="EnsemblPlants" id="MELO3C031528.2.1"/>
    </source>
</evidence>
<accession>A0A9I9EBK6</accession>
<proteinExistence type="predicted"/>